<evidence type="ECO:0000313" key="3">
    <source>
        <dbReference type="Proteomes" id="UP001580346"/>
    </source>
</evidence>
<dbReference type="Pfam" id="PF01841">
    <property type="entry name" value="Transglut_core"/>
    <property type="match status" value="1"/>
</dbReference>
<reference evidence="2 3" key="1">
    <citation type="submission" date="2024-09" db="EMBL/GenBank/DDBJ databases">
        <title>Paenibacillus zeirhizospherea sp. nov., isolated from surface of the maize (Zea mays) roots in a horticulture field, Hungary.</title>
        <authorList>
            <person name="Marton D."/>
            <person name="Farkas M."/>
            <person name="Bedics A."/>
            <person name="Toth E."/>
            <person name="Tancsics A."/>
            <person name="Boka K."/>
            <person name="Maroti G."/>
            <person name="Kriszt B."/>
            <person name="Cserhati M."/>
        </authorList>
    </citation>
    <scope>NUCLEOTIDE SEQUENCE [LARGE SCALE GENOMIC DNA]</scope>
    <source>
        <strain evidence="2 3">KCTC 33519</strain>
    </source>
</reference>
<keyword evidence="3" id="KW-1185">Reference proteome</keyword>
<gene>
    <name evidence="2" type="ORF">ACE41H_13815</name>
</gene>
<evidence type="ECO:0000259" key="1">
    <source>
        <dbReference type="SMART" id="SM00460"/>
    </source>
</evidence>
<dbReference type="SUPFAM" id="SSF54001">
    <property type="entry name" value="Cysteine proteinases"/>
    <property type="match status" value="1"/>
</dbReference>
<dbReference type="RefSeq" id="WP_375355850.1">
    <property type="nucleotide sequence ID" value="NZ_JBHHMI010000010.1"/>
</dbReference>
<dbReference type="PANTHER" id="PTHR33490">
    <property type="entry name" value="BLR5614 PROTEIN-RELATED"/>
    <property type="match status" value="1"/>
</dbReference>
<dbReference type="EMBL" id="JBHHMI010000010">
    <property type="protein sequence ID" value="MFB5267847.1"/>
    <property type="molecule type" value="Genomic_DNA"/>
</dbReference>
<proteinExistence type="predicted"/>
<organism evidence="2 3">
    <name type="scientific">Paenibacillus enshidis</name>
    <dbReference type="NCBI Taxonomy" id="1458439"/>
    <lineage>
        <taxon>Bacteria</taxon>
        <taxon>Bacillati</taxon>
        <taxon>Bacillota</taxon>
        <taxon>Bacilli</taxon>
        <taxon>Bacillales</taxon>
        <taxon>Paenibacillaceae</taxon>
        <taxon>Paenibacillus</taxon>
    </lineage>
</organism>
<dbReference type="Pfam" id="PF08379">
    <property type="entry name" value="Bact_transglu_N"/>
    <property type="match status" value="1"/>
</dbReference>
<dbReference type="SMART" id="SM00460">
    <property type="entry name" value="TGc"/>
    <property type="match status" value="1"/>
</dbReference>
<dbReference type="Proteomes" id="UP001580346">
    <property type="component" value="Unassembled WGS sequence"/>
</dbReference>
<protein>
    <submittedName>
        <fullName evidence="2">Transglutaminase N-terminal domain-containing protein</fullName>
    </submittedName>
</protein>
<dbReference type="InterPro" id="IPR002931">
    <property type="entry name" value="Transglutaminase-like"/>
</dbReference>
<evidence type="ECO:0000313" key="2">
    <source>
        <dbReference type="EMBL" id="MFB5267847.1"/>
    </source>
</evidence>
<name>A0ABV5AUF9_9BACL</name>
<dbReference type="InterPro" id="IPR013589">
    <property type="entry name" value="Bac_transglu_N"/>
</dbReference>
<sequence length="285" mass="32304">MKLKISHTTKYGYEEPVADSVNEIRLSPRTNYRQACYHHTISVEPNASLFTYEDFFGNRIHAFTVNARHRALVITAVSTVVTHNNDGVRNQVLSPKDDWRTLADEALQNKFAEFLLPTPYTSVGEDVRAYADEISLPGAGVYDLVMETGGKVYRNFQYQPNATVVTTRTDEFLRLKKGVCQDFAHLMIAVCRAKGIPARYVSGYHFIGDLQTRTVDFEQASHAWVEAYIPGTGWLGFDPTNNNRVDERYVKLGHGRDYFDIVPVKGIYRGTPLQNMSVEVDVQQL</sequence>
<comment type="caution">
    <text evidence="2">The sequence shown here is derived from an EMBL/GenBank/DDBJ whole genome shotgun (WGS) entry which is preliminary data.</text>
</comment>
<dbReference type="PANTHER" id="PTHR33490:SF6">
    <property type="entry name" value="SLL1049 PROTEIN"/>
    <property type="match status" value="1"/>
</dbReference>
<dbReference type="Gene3D" id="3.10.620.30">
    <property type="match status" value="1"/>
</dbReference>
<accession>A0ABV5AUF9</accession>
<dbReference type="InterPro" id="IPR038765">
    <property type="entry name" value="Papain-like_cys_pep_sf"/>
</dbReference>
<feature type="domain" description="Transglutaminase-like" evidence="1">
    <location>
        <begin position="172"/>
        <end position="241"/>
    </location>
</feature>